<keyword evidence="13 19" id="KW-0472">Membrane</keyword>
<dbReference type="GO" id="GO:0008818">
    <property type="term" value="F:cobalamin 5'-phosphate synthase activity"/>
    <property type="evidence" value="ECO:0007669"/>
    <property type="project" value="UniProtKB-UniRule"/>
</dbReference>
<evidence type="ECO:0000256" key="10">
    <source>
        <dbReference type="ARBA" id="ARBA00022692"/>
    </source>
</evidence>
<keyword evidence="8 19" id="KW-0169">Cobalamin biosynthesis</keyword>
<dbReference type="HAMAP" id="MF_00719">
    <property type="entry name" value="CobS"/>
    <property type="match status" value="1"/>
</dbReference>
<comment type="cofactor">
    <cofactor evidence="1 19">
        <name>Mg(2+)</name>
        <dbReference type="ChEBI" id="CHEBI:18420"/>
    </cofactor>
</comment>
<evidence type="ECO:0000256" key="12">
    <source>
        <dbReference type="ARBA" id="ARBA00022989"/>
    </source>
</evidence>
<keyword evidence="21" id="KW-1185">Reference proteome</keyword>
<keyword evidence="9 19" id="KW-0808">Transferase</keyword>
<evidence type="ECO:0000256" key="15">
    <source>
        <dbReference type="ARBA" id="ARBA00032605"/>
    </source>
</evidence>
<dbReference type="EC" id="2.7.8.26" evidence="5 19"/>
<evidence type="ECO:0000256" key="13">
    <source>
        <dbReference type="ARBA" id="ARBA00023136"/>
    </source>
</evidence>
<evidence type="ECO:0000256" key="17">
    <source>
        <dbReference type="ARBA" id="ARBA00048623"/>
    </source>
</evidence>
<feature type="transmembrane region" description="Helical" evidence="19">
    <location>
        <begin position="180"/>
        <end position="196"/>
    </location>
</feature>
<feature type="transmembrane region" description="Helical" evidence="19">
    <location>
        <begin position="68"/>
        <end position="90"/>
    </location>
</feature>
<comment type="catalytic activity">
    <reaction evidence="18 19">
        <text>alpha-ribazole 5'-phosphate + adenosylcob(III)inamide-GDP = adenosylcob(III)alamin 5'-phosphate + GMP + H(+)</text>
        <dbReference type="Rhea" id="RHEA:23560"/>
        <dbReference type="ChEBI" id="CHEBI:15378"/>
        <dbReference type="ChEBI" id="CHEBI:57918"/>
        <dbReference type="ChEBI" id="CHEBI:58115"/>
        <dbReference type="ChEBI" id="CHEBI:60487"/>
        <dbReference type="ChEBI" id="CHEBI:60493"/>
        <dbReference type="EC" id="2.7.8.26"/>
    </reaction>
</comment>
<comment type="function">
    <text evidence="14 19">Joins adenosylcobinamide-GDP and alpha-ribazole to generate adenosylcobalamin (Ado-cobalamin). Also synthesizes adenosylcobalamin 5'-phosphate from adenosylcobinamide-GDP and alpha-ribazole 5'-phosphate.</text>
</comment>
<keyword evidence="12 19" id="KW-1133">Transmembrane helix</keyword>
<comment type="similarity">
    <text evidence="4 19">Belongs to the CobS family.</text>
</comment>
<feature type="transmembrane region" description="Helical" evidence="19">
    <location>
        <begin position="36"/>
        <end position="56"/>
    </location>
</feature>
<evidence type="ECO:0000313" key="21">
    <source>
        <dbReference type="Proteomes" id="UP000290657"/>
    </source>
</evidence>
<organism evidence="20 21">
    <name type="scientific">Candidatus Marinarcus aquaticus</name>
    <dbReference type="NCBI Taxonomy" id="2044504"/>
    <lineage>
        <taxon>Bacteria</taxon>
        <taxon>Pseudomonadati</taxon>
        <taxon>Campylobacterota</taxon>
        <taxon>Epsilonproteobacteria</taxon>
        <taxon>Campylobacterales</taxon>
        <taxon>Arcobacteraceae</taxon>
        <taxon>Candidatus Marinarcus</taxon>
    </lineage>
</organism>
<evidence type="ECO:0000256" key="16">
    <source>
        <dbReference type="ARBA" id="ARBA00032853"/>
    </source>
</evidence>
<comment type="caution">
    <text evidence="20">The sequence shown here is derived from an EMBL/GenBank/DDBJ whole genome shotgun (WGS) entry which is preliminary data.</text>
</comment>
<comment type="catalytic activity">
    <reaction evidence="17 19">
        <text>alpha-ribazole + adenosylcob(III)inamide-GDP = adenosylcob(III)alamin + GMP + H(+)</text>
        <dbReference type="Rhea" id="RHEA:16049"/>
        <dbReference type="ChEBI" id="CHEBI:10329"/>
        <dbReference type="ChEBI" id="CHEBI:15378"/>
        <dbReference type="ChEBI" id="CHEBI:18408"/>
        <dbReference type="ChEBI" id="CHEBI:58115"/>
        <dbReference type="ChEBI" id="CHEBI:60487"/>
        <dbReference type="EC" id="2.7.8.26"/>
    </reaction>
</comment>
<evidence type="ECO:0000256" key="7">
    <source>
        <dbReference type="ARBA" id="ARBA00022475"/>
    </source>
</evidence>
<sequence>MRYFLDGIFLSFSYFSILPLGSNIKKMHKMTYDGVLFGLPLVGFIIGLISAASFLFLKGFMPLEYSAIVSACIYLVLYGFLHLEAVCDVVDAWYASLSGKDVYSIMKEPHVGAIGAIATFILVLLKVSVMVTLFLNGLITLALAAMVFSRLGLAFSLNWFKVHKNSTFAQELKKSAKGKLLVVMLIAYMILVYFALNVNAVLLFAVVSIVAFTLILRLLKSKFGFLNGDCLGFTLEVVELILLNIGLMLL</sequence>
<feature type="transmembrane region" description="Helical" evidence="19">
    <location>
        <begin position="141"/>
        <end position="160"/>
    </location>
</feature>
<evidence type="ECO:0000256" key="19">
    <source>
        <dbReference type="HAMAP-Rule" id="MF_00719"/>
    </source>
</evidence>
<evidence type="ECO:0000256" key="9">
    <source>
        <dbReference type="ARBA" id="ARBA00022679"/>
    </source>
</evidence>
<keyword evidence="11 19" id="KW-0460">Magnesium</keyword>
<keyword evidence="10 19" id="KW-0812">Transmembrane</keyword>
<dbReference type="Proteomes" id="UP000290657">
    <property type="component" value="Unassembled WGS sequence"/>
</dbReference>
<evidence type="ECO:0000256" key="11">
    <source>
        <dbReference type="ARBA" id="ARBA00022842"/>
    </source>
</evidence>
<evidence type="ECO:0000256" key="5">
    <source>
        <dbReference type="ARBA" id="ARBA00013200"/>
    </source>
</evidence>
<dbReference type="EMBL" id="PDKN01000012">
    <property type="protein sequence ID" value="RXJ53774.1"/>
    <property type="molecule type" value="Genomic_DNA"/>
</dbReference>
<name>A0A4Q0XM83_9BACT</name>
<dbReference type="GO" id="GO:0051073">
    <property type="term" value="F:adenosylcobinamide-GDP ribazoletransferase activity"/>
    <property type="evidence" value="ECO:0007669"/>
    <property type="project" value="UniProtKB-UniRule"/>
</dbReference>
<dbReference type="PANTHER" id="PTHR34148">
    <property type="entry name" value="ADENOSYLCOBINAMIDE-GDP RIBAZOLETRANSFERASE"/>
    <property type="match status" value="1"/>
</dbReference>
<dbReference type="AlphaFoldDB" id="A0A4Q0XM83"/>
<dbReference type="OrthoDB" id="9794223at2"/>
<dbReference type="PANTHER" id="PTHR34148:SF1">
    <property type="entry name" value="ADENOSYLCOBINAMIDE-GDP RIBAZOLETRANSFERASE"/>
    <property type="match status" value="1"/>
</dbReference>
<dbReference type="GO" id="GO:0009236">
    <property type="term" value="P:cobalamin biosynthetic process"/>
    <property type="evidence" value="ECO:0007669"/>
    <property type="project" value="UniProtKB-UniRule"/>
</dbReference>
<evidence type="ECO:0000256" key="6">
    <source>
        <dbReference type="ARBA" id="ARBA00015850"/>
    </source>
</evidence>
<dbReference type="Pfam" id="PF02654">
    <property type="entry name" value="CobS"/>
    <property type="match status" value="1"/>
</dbReference>
<evidence type="ECO:0000256" key="8">
    <source>
        <dbReference type="ARBA" id="ARBA00022573"/>
    </source>
</evidence>
<keyword evidence="7 19" id="KW-1003">Cell membrane</keyword>
<dbReference type="InterPro" id="IPR003805">
    <property type="entry name" value="CobS"/>
</dbReference>
<dbReference type="GO" id="GO:0005886">
    <property type="term" value="C:plasma membrane"/>
    <property type="evidence" value="ECO:0007669"/>
    <property type="project" value="UniProtKB-SubCell"/>
</dbReference>
<evidence type="ECO:0000256" key="1">
    <source>
        <dbReference type="ARBA" id="ARBA00001946"/>
    </source>
</evidence>
<evidence type="ECO:0000256" key="14">
    <source>
        <dbReference type="ARBA" id="ARBA00025228"/>
    </source>
</evidence>
<evidence type="ECO:0000256" key="4">
    <source>
        <dbReference type="ARBA" id="ARBA00010561"/>
    </source>
</evidence>
<evidence type="ECO:0000313" key="20">
    <source>
        <dbReference type="EMBL" id="RXJ53774.1"/>
    </source>
</evidence>
<gene>
    <name evidence="19" type="primary">cobS</name>
    <name evidence="20" type="ORF">CRV04_12525</name>
</gene>
<accession>A0A4Q0XM83</accession>
<protein>
    <recommendedName>
        <fullName evidence="6 19">Adenosylcobinamide-GDP ribazoletransferase</fullName>
        <ecNumber evidence="5 19">2.7.8.26</ecNumber>
    </recommendedName>
    <alternativeName>
        <fullName evidence="16 19">Cobalamin synthase</fullName>
    </alternativeName>
    <alternativeName>
        <fullName evidence="15 19">Cobalamin-5'-phosphate synthase</fullName>
    </alternativeName>
</protein>
<feature type="transmembrane region" description="Helical" evidence="19">
    <location>
        <begin position="231"/>
        <end position="249"/>
    </location>
</feature>
<evidence type="ECO:0000256" key="3">
    <source>
        <dbReference type="ARBA" id="ARBA00004663"/>
    </source>
</evidence>
<evidence type="ECO:0000256" key="18">
    <source>
        <dbReference type="ARBA" id="ARBA00049504"/>
    </source>
</evidence>
<proteinExistence type="inferred from homology"/>
<comment type="pathway">
    <text evidence="3 19">Cofactor biosynthesis; adenosylcobalamin biosynthesis; adenosylcobalamin from cob(II)yrinate a,c-diamide: step 7/7.</text>
</comment>
<comment type="subcellular location">
    <subcellularLocation>
        <location evidence="2 19">Cell membrane</location>
        <topology evidence="2 19">Multi-pass membrane protein</topology>
    </subcellularLocation>
</comment>
<dbReference type="UniPathway" id="UPA00148">
    <property type="reaction ID" value="UER00238"/>
</dbReference>
<dbReference type="RefSeq" id="WP_128997201.1">
    <property type="nucleotide sequence ID" value="NZ_PDKN01000012.1"/>
</dbReference>
<reference evidence="20 21" key="1">
    <citation type="submission" date="2017-10" db="EMBL/GenBank/DDBJ databases">
        <title>Genomics of the genus Arcobacter.</title>
        <authorList>
            <person name="Perez-Cataluna A."/>
            <person name="Figueras M.J."/>
        </authorList>
    </citation>
    <scope>NUCLEOTIDE SEQUENCE [LARGE SCALE GENOMIC DNA]</scope>
    <source>
        <strain evidence="20 21">CECT 8987</strain>
    </source>
</reference>
<feature type="transmembrane region" description="Helical" evidence="19">
    <location>
        <begin position="111"/>
        <end position="135"/>
    </location>
</feature>
<evidence type="ECO:0000256" key="2">
    <source>
        <dbReference type="ARBA" id="ARBA00004651"/>
    </source>
</evidence>